<dbReference type="Gene3D" id="3.30.420.10">
    <property type="entry name" value="Ribonuclease H-like superfamily/Ribonuclease H"/>
    <property type="match status" value="1"/>
</dbReference>
<dbReference type="PROSITE" id="PS50879">
    <property type="entry name" value="RNASE_H_1"/>
    <property type="match status" value="1"/>
</dbReference>
<dbReference type="InterPro" id="IPR012337">
    <property type="entry name" value="RNaseH-like_sf"/>
</dbReference>
<comment type="similarity">
    <text evidence="3 11">Belongs to the RNase H family.</text>
</comment>
<accession>A0A4Q7MYY8</accession>
<evidence type="ECO:0000256" key="11">
    <source>
        <dbReference type="HAMAP-Rule" id="MF_00042"/>
    </source>
</evidence>
<protein>
    <recommendedName>
        <fullName evidence="5 11">Ribonuclease H</fullName>
        <shortName evidence="11">RNase H</shortName>
        <ecNumber evidence="5 11">3.1.26.4</ecNumber>
    </recommendedName>
</protein>
<dbReference type="GO" id="GO:0003676">
    <property type="term" value="F:nucleic acid binding"/>
    <property type="evidence" value="ECO:0007669"/>
    <property type="project" value="InterPro"/>
</dbReference>
<dbReference type="InterPro" id="IPR050092">
    <property type="entry name" value="RNase_H"/>
</dbReference>
<comment type="subcellular location">
    <subcellularLocation>
        <location evidence="11">Cytoplasm</location>
    </subcellularLocation>
</comment>
<dbReference type="Proteomes" id="UP000292039">
    <property type="component" value="Unassembled WGS sequence"/>
</dbReference>
<evidence type="ECO:0000256" key="3">
    <source>
        <dbReference type="ARBA" id="ARBA00005300"/>
    </source>
</evidence>
<dbReference type="Pfam" id="PF00075">
    <property type="entry name" value="RNase_H"/>
    <property type="match status" value="1"/>
</dbReference>
<keyword evidence="11" id="KW-0963">Cytoplasm</keyword>
<evidence type="ECO:0000256" key="1">
    <source>
        <dbReference type="ARBA" id="ARBA00000077"/>
    </source>
</evidence>
<dbReference type="NCBIfam" id="NF001236">
    <property type="entry name" value="PRK00203.1"/>
    <property type="match status" value="1"/>
</dbReference>
<evidence type="ECO:0000256" key="6">
    <source>
        <dbReference type="ARBA" id="ARBA00022722"/>
    </source>
</evidence>
<keyword evidence="7 11" id="KW-0479">Metal-binding</keyword>
<feature type="binding site" evidence="11">
    <location>
        <position position="147"/>
    </location>
    <ligand>
        <name>Mg(2+)</name>
        <dbReference type="ChEBI" id="CHEBI:18420"/>
        <label>2</label>
    </ligand>
</feature>
<evidence type="ECO:0000256" key="12">
    <source>
        <dbReference type="SAM" id="MobiDB-lite"/>
    </source>
</evidence>
<keyword evidence="6 11" id="KW-0540">Nuclease</keyword>
<dbReference type="GO" id="GO:0000287">
    <property type="term" value="F:magnesium ion binding"/>
    <property type="evidence" value="ECO:0007669"/>
    <property type="project" value="UniProtKB-UniRule"/>
</dbReference>
<dbReference type="GO" id="GO:0004523">
    <property type="term" value="F:RNA-DNA hybrid ribonuclease activity"/>
    <property type="evidence" value="ECO:0007669"/>
    <property type="project" value="UniProtKB-UniRule"/>
</dbReference>
<keyword evidence="8 11" id="KW-0255">Endonuclease</keyword>
<feature type="binding site" evidence="11">
    <location>
        <position position="83"/>
    </location>
    <ligand>
        <name>Mg(2+)</name>
        <dbReference type="ChEBI" id="CHEBI:18420"/>
        <label>1</label>
    </ligand>
</feature>
<comment type="subunit">
    <text evidence="4 11">Monomer.</text>
</comment>
<evidence type="ECO:0000259" key="13">
    <source>
        <dbReference type="PROSITE" id="PS50879"/>
    </source>
</evidence>
<dbReference type="SUPFAM" id="SSF53098">
    <property type="entry name" value="Ribonuclease H-like"/>
    <property type="match status" value="1"/>
</dbReference>
<dbReference type="InterPro" id="IPR036397">
    <property type="entry name" value="RNaseH_sf"/>
</dbReference>
<feature type="region of interest" description="Disordered" evidence="12">
    <location>
        <begin position="155"/>
        <end position="174"/>
    </location>
</feature>
<dbReference type="HAMAP" id="MF_00042">
    <property type="entry name" value="RNase_H"/>
    <property type="match status" value="1"/>
</dbReference>
<keyword evidence="9 11" id="KW-0378">Hydrolase</keyword>
<dbReference type="EMBL" id="SGWZ01000001">
    <property type="protein sequence ID" value="RZS73435.1"/>
    <property type="molecule type" value="Genomic_DNA"/>
</dbReference>
<dbReference type="InterPro" id="IPR022892">
    <property type="entry name" value="RNaseHI"/>
</dbReference>
<dbReference type="PANTHER" id="PTHR10642:SF26">
    <property type="entry name" value="RIBONUCLEASE H1"/>
    <property type="match status" value="1"/>
</dbReference>
<dbReference type="EC" id="3.1.26.4" evidence="5 11"/>
<evidence type="ECO:0000256" key="7">
    <source>
        <dbReference type="ARBA" id="ARBA00022723"/>
    </source>
</evidence>
<dbReference type="PANTHER" id="PTHR10642">
    <property type="entry name" value="RIBONUCLEASE H1"/>
    <property type="match status" value="1"/>
</dbReference>
<gene>
    <name evidence="11" type="primary">rnhA</name>
    <name evidence="14" type="ORF">EV679_0626</name>
</gene>
<comment type="function">
    <text evidence="2 11">Endonuclease that specifically degrades the RNA of RNA-DNA hybrids.</text>
</comment>
<keyword evidence="10 11" id="KW-0460">Magnesium</keyword>
<evidence type="ECO:0000256" key="10">
    <source>
        <dbReference type="ARBA" id="ARBA00022842"/>
    </source>
</evidence>
<comment type="caution">
    <text evidence="14">The sequence shown here is derived from an EMBL/GenBank/DDBJ whole genome shotgun (WGS) entry which is preliminary data.</text>
</comment>
<evidence type="ECO:0000256" key="9">
    <source>
        <dbReference type="ARBA" id="ARBA00022801"/>
    </source>
</evidence>
<dbReference type="AlphaFoldDB" id="A0A4Q7MYY8"/>
<feature type="compositionally biased region" description="Low complexity" evidence="12">
    <location>
        <begin position="159"/>
        <end position="174"/>
    </location>
</feature>
<feature type="binding site" evidence="11">
    <location>
        <position position="61"/>
    </location>
    <ligand>
        <name>Mg(2+)</name>
        <dbReference type="ChEBI" id="CHEBI:18420"/>
        <label>1</label>
    </ligand>
</feature>
<dbReference type="FunFam" id="3.30.420.10:FF:000089">
    <property type="entry name" value="Ribonuclease H"/>
    <property type="match status" value="1"/>
</dbReference>
<dbReference type="GO" id="GO:0043137">
    <property type="term" value="P:DNA replication, removal of RNA primer"/>
    <property type="evidence" value="ECO:0007669"/>
    <property type="project" value="TreeGrafter"/>
</dbReference>
<evidence type="ECO:0000256" key="4">
    <source>
        <dbReference type="ARBA" id="ARBA00011245"/>
    </source>
</evidence>
<feature type="binding site" evidence="11">
    <location>
        <position position="23"/>
    </location>
    <ligand>
        <name>Mg(2+)</name>
        <dbReference type="ChEBI" id="CHEBI:18420"/>
        <label>1</label>
    </ligand>
</feature>
<comment type="cofactor">
    <cofactor evidence="11">
        <name>Mg(2+)</name>
        <dbReference type="ChEBI" id="CHEBI:18420"/>
    </cofactor>
    <text evidence="11">Binds 1 Mg(2+) ion per subunit. May bind a second metal ion at a regulatory site, or after substrate binding.</text>
</comment>
<proteinExistence type="inferred from homology"/>
<evidence type="ECO:0000256" key="5">
    <source>
        <dbReference type="ARBA" id="ARBA00012180"/>
    </source>
</evidence>
<feature type="domain" description="RNase H type-1" evidence="13">
    <location>
        <begin position="14"/>
        <end position="155"/>
    </location>
</feature>
<reference evidence="14 15" key="1">
    <citation type="submission" date="2019-02" db="EMBL/GenBank/DDBJ databases">
        <title>Genomic Encyclopedia of Type Strains, Phase IV (KMG-IV): sequencing the most valuable type-strain genomes for metagenomic binning, comparative biology and taxonomic classification.</title>
        <authorList>
            <person name="Goeker M."/>
        </authorList>
    </citation>
    <scope>NUCLEOTIDE SEQUENCE [LARGE SCALE GENOMIC DNA]</scope>
    <source>
        <strain evidence="14 15">DSM 16618</strain>
    </source>
</reference>
<dbReference type="CDD" id="cd09278">
    <property type="entry name" value="RNase_HI_prokaryote_like"/>
    <property type="match status" value="1"/>
</dbReference>
<evidence type="ECO:0000313" key="15">
    <source>
        <dbReference type="Proteomes" id="UP000292039"/>
    </source>
</evidence>
<sequence>MKVMAGNTAASAQTAKQVEIWTDGACKGNPGLGGWGALLRYGRHEKPMCGGERETTNNRMEMMAVIRALQALREPCQVTLHTDSQYVMKGITEWMPNWKRRDWRTADKKPVKNADLWKMLDEEVGRHDVTWRWVKGHAGDPGNERADQLANQGVDSVRGTAGQAAAEAAPAAGD</sequence>
<dbReference type="InterPro" id="IPR002156">
    <property type="entry name" value="RNaseH_domain"/>
</dbReference>
<evidence type="ECO:0000313" key="14">
    <source>
        <dbReference type="EMBL" id="RZS73435.1"/>
    </source>
</evidence>
<comment type="catalytic activity">
    <reaction evidence="1 11">
        <text>Endonucleolytic cleavage to 5'-phosphomonoester.</text>
        <dbReference type="EC" id="3.1.26.4"/>
    </reaction>
</comment>
<dbReference type="GO" id="GO:0005737">
    <property type="term" value="C:cytoplasm"/>
    <property type="evidence" value="ECO:0007669"/>
    <property type="project" value="UniProtKB-SubCell"/>
</dbReference>
<feature type="binding site" evidence="11">
    <location>
        <position position="23"/>
    </location>
    <ligand>
        <name>Mg(2+)</name>
        <dbReference type="ChEBI" id="CHEBI:18420"/>
        <label>2</label>
    </ligand>
</feature>
<evidence type="ECO:0000256" key="2">
    <source>
        <dbReference type="ARBA" id="ARBA00004065"/>
    </source>
</evidence>
<organism evidence="14 15">
    <name type="scientific">Kerstersia gyiorum</name>
    <dbReference type="NCBI Taxonomy" id="206506"/>
    <lineage>
        <taxon>Bacteria</taxon>
        <taxon>Pseudomonadati</taxon>
        <taxon>Pseudomonadota</taxon>
        <taxon>Betaproteobacteria</taxon>
        <taxon>Burkholderiales</taxon>
        <taxon>Alcaligenaceae</taxon>
        <taxon>Kerstersia</taxon>
    </lineage>
</organism>
<name>A0A4Q7MYY8_9BURK</name>
<evidence type="ECO:0000256" key="8">
    <source>
        <dbReference type="ARBA" id="ARBA00022759"/>
    </source>
</evidence>